<evidence type="ECO:0000313" key="1">
    <source>
        <dbReference type="EMBL" id="KAF2612992.1"/>
    </source>
</evidence>
<accession>A0A3N6QPK0</accession>
<reference evidence="1" key="1">
    <citation type="submission" date="2019-12" db="EMBL/GenBank/DDBJ databases">
        <title>Genome sequencing and annotation of Brassica cretica.</title>
        <authorList>
            <person name="Studholme D.J."/>
            <person name="Sarris P.F."/>
        </authorList>
    </citation>
    <scope>NUCLEOTIDE SEQUENCE</scope>
    <source>
        <strain evidence="1">PFS-102/07</strain>
        <tissue evidence="1">Leaf</tissue>
    </source>
</reference>
<dbReference type="EMBL" id="QGKY02000089">
    <property type="protein sequence ID" value="KAF2612992.1"/>
    <property type="molecule type" value="Genomic_DNA"/>
</dbReference>
<dbReference type="Proteomes" id="UP000266723">
    <property type="component" value="Unassembled WGS sequence"/>
</dbReference>
<reference evidence="2 3" key="3">
    <citation type="journal article" date="2020" name="BMC Genomics">
        <title>Intraspecific diversification of the crop wild relative Brassica cretica Lam. using demographic model selection.</title>
        <authorList>
            <person name="Kioukis A."/>
            <person name="Michalopoulou V.A."/>
            <person name="Briers L."/>
            <person name="Pirintsos S."/>
            <person name="Studholme D.J."/>
            <person name="Pavlidis P."/>
            <person name="Sarris P.F."/>
        </authorList>
    </citation>
    <scope>NUCLEOTIDE SEQUENCE [LARGE SCALE GENOMIC DNA]</scope>
    <source>
        <strain evidence="3">cv. PFS-1207/04</strain>
        <strain evidence="2">PFS-1207/04</strain>
    </source>
</reference>
<dbReference type="EMBL" id="QGKV02000832">
    <property type="protein sequence ID" value="KAF3543683.1"/>
    <property type="molecule type" value="Genomic_DNA"/>
</dbReference>
<protein>
    <submittedName>
        <fullName evidence="1">Uncharacterized protein</fullName>
    </submittedName>
</protein>
<sequence length="92" mass="10323">MSLAIRANCQTENNYKIRGSNAQNEDNSPLLLQFLRDVKTEATMIPGGHHDGFMARNKLHDGELNLVVAVNRETEGTRRRCLRSDGTVQETP</sequence>
<dbReference type="AlphaFoldDB" id="A0A3N6QPK0"/>
<gene>
    <name evidence="2" type="ORF">DY000_02006945</name>
    <name evidence="1" type="ORF">F2Q70_00011568</name>
</gene>
<organism evidence="1">
    <name type="scientific">Brassica cretica</name>
    <name type="common">Mustard</name>
    <dbReference type="NCBI Taxonomy" id="69181"/>
    <lineage>
        <taxon>Eukaryota</taxon>
        <taxon>Viridiplantae</taxon>
        <taxon>Streptophyta</taxon>
        <taxon>Embryophyta</taxon>
        <taxon>Tracheophyta</taxon>
        <taxon>Spermatophyta</taxon>
        <taxon>Magnoliopsida</taxon>
        <taxon>eudicotyledons</taxon>
        <taxon>Gunneridae</taxon>
        <taxon>Pentapetalae</taxon>
        <taxon>rosids</taxon>
        <taxon>malvids</taxon>
        <taxon>Brassicales</taxon>
        <taxon>Brassicaceae</taxon>
        <taxon>Brassiceae</taxon>
        <taxon>Brassica</taxon>
    </lineage>
</organism>
<comment type="caution">
    <text evidence="1">The sequence shown here is derived from an EMBL/GenBank/DDBJ whole genome shotgun (WGS) entry which is preliminary data.</text>
</comment>
<keyword evidence="3" id="KW-1185">Reference proteome</keyword>
<reference evidence="2" key="2">
    <citation type="submission" date="2019-12" db="EMBL/GenBank/DDBJ databases">
        <authorList>
            <person name="Studholme D.J."/>
            <person name="Sarris P."/>
        </authorList>
    </citation>
    <scope>NUCLEOTIDE SEQUENCE</scope>
    <source>
        <strain evidence="2">PFS-1207/04</strain>
        <tissue evidence="2">Leaf</tissue>
    </source>
</reference>
<evidence type="ECO:0000313" key="2">
    <source>
        <dbReference type="EMBL" id="KAF3543683.1"/>
    </source>
</evidence>
<name>A0A3N6QPK0_BRACR</name>
<dbReference type="OrthoDB" id="10271100at2759"/>
<evidence type="ECO:0000313" key="3">
    <source>
        <dbReference type="Proteomes" id="UP000266723"/>
    </source>
</evidence>
<proteinExistence type="predicted"/>